<comment type="caution">
    <text evidence="1">The sequence shown here is derived from an EMBL/GenBank/DDBJ whole genome shotgun (WGS) entry which is preliminary data.</text>
</comment>
<gene>
    <name evidence="1" type="ORF">S06H3_41570</name>
</gene>
<proteinExistence type="predicted"/>
<dbReference type="EMBL" id="BARV01025634">
    <property type="protein sequence ID" value="GAI45789.1"/>
    <property type="molecule type" value="Genomic_DNA"/>
</dbReference>
<evidence type="ECO:0000313" key="1">
    <source>
        <dbReference type="EMBL" id="GAI45789.1"/>
    </source>
</evidence>
<dbReference type="AlphaFoldDB" id="X1QR89"/>
<protein>
    <submittedName>
        <fullName evidence="1">Uncharacterized protein</fullName>
    </submittedName>
</protein>
<reference evidence="1" key="1">
    <citation type="journal article" date="2014" name="Front. Microbiol.">
        <title>High frequency of phylogenetically diverse reductive dehalogenase-homologous genes in deep subseafloor sedimentary metagenomes.</title>
        <authorList>
            <person name="Kawai M."/>
            <person name="Futagami T."/>
            <person name="Toyoda A."/>
            <person name="Takaki Y."/>
            <person name="Nishi S."/>
            <person name="Hori S."/>
            <person name="Arai W."/>
            <person name="Tsubouchi T."/>
            <person name="Morono Y."/>
            <person name="Uchiyama I."/>
            <person name="Ito T."/>
            <person name="Fujiyama A."/>
            <person name="Inagaki F."/>
            <person name="Takami H."/>
        </authorList>
    </citation>
    <scope>NUCLEOTIDE SEQUENCE</scope>
    <source>
        <strain evidence="1">Expedition CK06-06</strain>
    </source>
</reference>
<accession>X1QR89</accession>
<organism evidence="1">
    <name type="scientific">marine sediment metagenome</name>
    <dbReference type="NCBI Taxonomy" id="412755"/>
    <lineage>
        <taxon>unclassified sequences</taxon>
        <taxon>metagenomes</taxon>
        <taxon>ecological metagenomes</taxon>
    </lineage>
</organism>
<name>X1QR89_9ZZZZ</name>
<sequence>MARGFNMNSIYGAIRKVAIFIPAADIVMRTGWSTETKITNGLLWYFGWDRTTSSFNWSALWKGWGPAIGAQVVTRVIPAISKFIRSFF</sequence>